<proteinExistence type="predicted"/>
<feature type="region of interest" description="Disordered" evidence="1">
    <location>
        <begin position="33"/>
        <end position="74"/>
    </location>
</feature>
<keyword evidence="2" id="KW-0472">Membrane</keyword>
<evidence type="ECO:0000256" key="2">
    <source>
        <dbReference type="SAM" id="Phobius"/>
    </source>
</evidence>
<dbReference type="Proteomes" id="UP000290637">
    <property type="component" value="Chromosome"/>
</dbReference>
<sequence length="74" mass="8818">MFKTKLNWKRPLFYLLLPIFLVMVFLGFPMPVAPPPATKPAQEQSDTVKKRNRKRNEAWMENPDEQVDRRSEDE</sequence>
<evidence type="ECO:0000313" key="3">
    <source>
        <dbReference type="EMBL" id="QBE66631.1"/>
    </source>
</evidence>
<organism evidence="3 4">
    <name type="scientific">Pseudoduganella lutea</name>
    <dbReference type="NCBI Taxonomy" id="321985"/>
    <lineage>
        <taxon>Bacteria</taxon>
        <taxon>Pseudomonadati</taxon>
        <taxon>Pseudomonadota</taxon>
        <taxon>Betaproteobacteria</taxon>
        <taxon>Burkholderiales</taxon>
        <taxon>Oxalobacteraceae</taxon>
        <taxon>Telluria group</taxon>
        <taxon>Pseudoduganella</taxon>
    </lineage>
</organism>
<reference evidence="3 4" key="1">
    <citation type="submission" date="2019-02" db="EMBL/GenBank/DDBJ databases">
        <title>Draft Genome Sequences of Six Type Strains of the Genus Massilia.</title>
        <authorList>
            <person name="Miess H."/>
            <person name="Frediansyhah A."/>
            <person name="Gross H."/>
        </authorList>
    </citation>
    <scope>NUCLEOTIDE SEQUENCE [LARGE SCALE GENOMIC DNA]</scope>
    <source>
        <strain evidence="3 4">DSM 17473</strain>
    </source>
</reference>
<accession>A0A4P6L4U5</accession>
<name>A0A4P6L4U5_9BURK</name>
<evidence type="ECO:0000256" key="1">
    <source>
        <dbReference type="SAM" id="MobiDB-lite"/>
    </source>
</evidence>
<dbReference type="RefSeq" id="WP_130189738.1">
    <property type="nucleotide sequence ID" value="NZ_CP035913.1"/>
</dbReference>
<feature type="transmembrane region" description="Helical" evidence="2">
    <location>
        <begin position="12"/>
        <end position="30"/>
    </location>
</feature>
<keyword evidence="2" id="KW-1133">Transmembrane helix</keyword>
<protein>
    <submittedName>
        <fullName evidence="3">Uncharacterized protein</fullName>
    </submittedName>
</protein>
<dbReference type="KEGG" id="plue:EWM63_29705"/>
<keyword evidence="4" id="KW-1185">Reference proteome</keyword>
<dbReference type="OrthoDB" id="9949958at2"/>
<gene>
    <name evidence="3" type="ORF">EWM63_29705</name>
</gene>
<dbReference type="AlphaFoldDB" id="A0A4P6L4U5"/>
<keyword evidence="2" id="KW-0812">Transmembrane</keyword>
<evidence type="ECO:0000313" key="4">
    <source>
        <dbReference type="Proteomes" id="UP000290637"/>
    </source>
</evidence>
<dbReference type="EMBL" id="CP035913">
    <property type="protein sequence ID" value="QBE66631.1"/>
    <property type="molecule type" value="Genomic_DNA"/>
</dbReference>